<dbReference type="STRING" id="10228.B3S3D4"/>
<evidence type="ECO:0000256" key="6">
    <source>
        <dbReference type="ARBA" id="ARBA00023175"/>
    </source>
</evidence>
<reference evidence="12 13" key="1">
    <citation type="journal article" date="2008" name="Nature">
        <title>The Trichoplax genome and the nature of placozoans.</title>
        <authorList>
            <person name="Srivastava M."/>
            <person name="Begovic E."/>
            <person name="Chapman J."/>
            <person name="Putnam N.H."/>
            <person name="Hellsten U."/>
            <person name="Kawashima T."/>
            <person name="Kuo A."/>
            <person name="Mitros T."/>
            <person name="Salamov A."/>
            <person name="Carpenter M.L."/>
            <person name="Signorovitch A.Y."/>
            <person name="Moreno M.A."/>
            <person name="Kamm K."/>
            <person name="Grimwood J."/>
            <person name="Schmutz J."/>
            <person name="Shapiro H."/>
            <person name="Grigoriev I.V."/>
            <person name="Buss L.W."/>
            <person name="Schierwater B."/>
            <person name="Dellaporta S.L."/>
            <person name="Rokhsar D.S."/>
        </authorList>
    </citation>
    <scope>NUCLEOTIDE SEQUENCE [LARGE SCALE GENOMIC DNA]</scope>
    <source>
        <strain evidence="12 13">Grell-BS-1999</strain>
    </source>
</reference>
<feature type="domain" description="Kinesin motor" evidence="11">
    <location>
        <begin position="10"/>
        <end position="351"/>
    </location>
</feature>
<dbReference type="eggNOG" id="KOG0243">
    <property type="taxonomic scope" value="Eukaryota"/>
</dbReference>
<evidence type="ECO:0000256" key="10">
    <source>
        <dbReference type="RuleBase" id="RU000394"/>
    </source>
</evidence>
<dbReference type="InterPro" id="IPR019821">
    <property type="entry name" value="Kinesin_motor_CS"/>
</dbReference>
<evidence type="ECO:0000256" key="3">
    <source>
        <dbReference type="ARBA" id="ARBA00022701"/>
    </source>
</evidence>
<keyword evidence="4 9" id="KW-0547">Nucleotide-binding</keyword>
<gene>
    <name evidence="12" type="ORF">TRIADDRAFT_3491</name>
</gene>
<evidence type="ECO:0000256" key="5">
    <source>
        <dbReference type="ARBA" id="ARBA00022840"/>
    </source>
</evidence>
<dbReference type="PhylomeDB" id="B3S3D4"/>
<accession>B3S3D4</accession>
<dbReference type="SUPFAM" id="SSF52540">
    <property type="entry name" value="P-loop containing nucleoside triphosphate hydrolases"/>
    <property type="match status" value="1"/>
</dbReference>
<evidence type="ECO:0000313" key="12">
    <source>
        <dbReference type="EMBL" id="EDV22771.1"/>
    </source>
</evidence>
<dbReference type="FunFam" id="3.40.850.10:FF:000019">
    <property type="entry name" value="Kinesin-like protein KIN-5D"/>
    <property type="match status" value="1"/>
</dbReference>
<organism evidence="12 13">
    <name type="scientific">Trichoplax adhaerens</name>
    <name type="common">Trichoplax reptans</name>
    <dbReference type="NCBI Taxonomy" id="10228"/>
    <lineage>
        <taxon>Eukaryota</taxon>
        <taxon>Metazoa</taxon>
        <taxon>Placozoa</taxon>
        <taxon>Uniplacotomia</taxon>
        <taxon>Trichoplacea</taxon>
        <taxon>Trichoplacidae</taxon>
        <taxon>Trichoplax</taxon>
    </lineage>
</organism>
<dbReference type="PRINTS" id="PR00380">
    <property type="entry name" value="KINESINHEAVY"/>
</dbReference>
<dbReference type="Gene3D" id="3.40.850.10">
    <property type="entry name" value="Kinesin motor domain"/>
    <property type="match status" value="1"/>
</dbReference>
<comment type="similarity">
    <text evidence="8">Belongs to the TRAFAC class myosin-kinesin ATPase superfamily. Kinesin family. KIN-5/BimC subfamily.</text>
</comment>
<dbReference type="Proteomes" id="UP000009022">
    <property type="component" value="Unassembled WGS sequence"/>
</dbReference>
<keyword evidence="5 9" id="KW-0067">ATP-binding</keyword>
<dbReference type="InParanoid" id="B3S3D4"/>
<name>B3S3D4_TRIAD</name>
<dbReference type="PANTHER" id="PTHR47970:SF12">
    <property type="entry name" value="KINESIN FAMILY MEMBER 11"/>
    <property type="match status" value="1"/>
</dbReference>
<evidence type="ECO:0000313" key="13">
    <source>
        <dbReference type="Proteomes" id="UP000009022"/>
    </source>
</evidence>
<dbReference type="SMART" id="SM00129">
    <property type="entry name" value="KISc"/>
    <property type="match status" value="1"/>
</dbReference>
<dbReference type="FunCoup" id="B3S3D4">
    <property type="interactions" value="656"/>
</dbReference>
<evidence type="ECO:0000256" key="4">
    <source>
        <dbReference type="ARBA" id="ARBA00022741"/>
    </source>
</evidence>
<dbReference type="CTD" id="6756028"/>
<keyword evidence="13" id="KW-1185">Reference proteome</keyword>
<keyword evidence="3 10" id="KW-0493">Microtubule</keyword>
<dbReference type="OMA" id="MEGSFIN"/>
<dbReference type="InterPro" id="IPR027417">
    <property type="entry name" value="P-loop_NTPase"/>
</dbReference>
<dbReference type="OrthoDB" id="3176171at2759"/>
<dbReference type="GO" id="GO:0005874">
    <property type="term" value="C:microtubule"/>
    <property type="evidence" value="ECO:0007669"/>
    <property type="project" value="UniProtKB-KW"/>
</dbReference>
<dbReference type="InterPro" id="IPR036961">
    <property type="entry name" value="Kinesin_motor_dom_sf"/>
</dbReference>
<dbReference type="KEGG" id="tad:TRIADDRAFT_3491"/>
<dbReference type="GeneID" id="6756028"/>
<evidence type="ECO:0000256" key="7">
    <source>
        <dbReference type="ARBA" id="ARBA00023212"/>
    </source>
</evidence>
<evidence type="ECO:0000256" key="2">
    <source>
        <dbReference type="ARBA" id="ARBA00022490"/>
    </source>
</evidence>
<keyword evidence="6 9" id="KW-0505">Motor protein</keyword>
<dbReference type="EMBL" id="DS985248">
    <property type="protein sequence ID" value="EDV22771.1"/>
    <property type="molecule type" value="Genomic_DNA"/>
</dbReference>
<dbReference type="GO" id="GO:0007051">
    <property type="term" value="P:spindle organization"/>
    <property type="evidence" value="ECO:0007669"/>
    <property type="project" value="UniProtKB-ARBA"/>
</dbReference>
<evidence type="ECO:0000256" key="9">
    <source>
        <dbReference type="PROSITE-ProRule" id="PRU00283"/>
    </source>
</evidence>
<dbReference type="PANTHER" id="PTHR47970">
    <property type="entry name" value="KINESIN-LIKE PROTEIN KIF11"/>
    <property type="match status" value="1"/>
</dbReference>
<evidence type="ECO:0000256" key="1">
    <source>
        <dbReference type="ARBA" id="ARBA00004245"/>
    </source>
</evidence>
<sequence length="360" mass="40606">NANKSNEKNNIQVAVRCRPIPLPDRGSNLNVEIINDRQELRLHLNDKSTKIYTFDRIFTPETNQLNIYKSMVIPMIEEVLEGYNCTLFAYGQTGTGKTHTMIGQRDDQAFLSWEDDPKAGIIPRALGQLFDRLEAMDGDYTMRISYLELYNEDIYDLLCLGNIESQKKLRIFEDSSKKGKVVVHGAEEVLIRCKNEAFDVLNRGAARRQIAETELNASSSRSHTLLTISMEMKDKGFSTAEFAKEETMKIGKLNLIDLAGSENISRSGASERRAREAGNINQSLLTLGRVINALVDGKSHIPYRESKLTRLLQDSLGGQTKTSIIATISLQSRDLEETVSTLEYARRAKKITNKPEVNQR</sequence>
<protein>
    <recommendedName>
        <fullName evidence="10">Kinesin-like protein</fullName>
    </recommendedName>
</protein>
<dbReference type="InterPro" id="IPR047149">
    <property type="entry name" value="KIF11-like"/>
</dbReference>
<dbReference type="AlphaFoldDB" id="B3S3D4"/>
<dbReference type="Pfam" id="PF00225">
    <property type="entry name" value="Kinesin"/>
    <property type="match status" value="1"/>
</dbReference>
<keyword evidence="2" id="KW-0963">Cytoplasm</keyword>
<comment type="subcellular location">
    <subcellularLocation>
        <location evidence="1">Cytoplasm</location>
        <location evidence="1">Cytoskeleton</location>
    </subcellularLocation>
</comment>
<dbReference type="GO" id="GO:0003777">
    <property type="term" value="F:microtubule motor activity"/>
    <property type="evidence" value="ECO:0007669"/>
    <property type="project" value="InterPro"/>
</dbReference>
<proteinExistence type="inferred from homology"/>
<dbReference type="InterPro" id="IPR001752">
    <property type="entry name" value="Kinesin_motor_dom"/>
</dbReference>
<dbReference type="GO" id="GO:0008017">
    <property type="term" value="F:microtubule binding"/>
    <property type="evidence" value="ECO:0007669"/>
    <property type="project" value="InterPro"/>
</dbReference>
<feature type="non-terminal residue" evidence="12">
    <location>
        <position position="1"/>
    </location>
</feature>
<feature type="non-terminal residue" evidence="12">
    <location>
        <position position="360"/>
    </location>
</feature>
<evidence type="ECO:0000259" key="11">
    <source>
        <dbReference type="PROSITE" id="PS50067"/>
    </source>
</evidence>
<evidence type="ECO:0000256" key="8">
    <source>
        <dbReference type="ARBA" id="ARBA00034704"/>
    </source>
</evidence>
<dbReference type="RefSeq" id="XP_002114637.1">
    <property type="nucleotide sequence ID" value="XM_002114601.1"/>
</dbReference>
<dbReference type="HOGENOM" id="CLU_001485_2_0_1"/>
<keyword evidence="7" id="KW-0206">Cytoskeleton</keyword>
<dbReference type="PROSITE" id="PS50067">
    <property type="entry name" value="KINESIN_MOTOR_2"/>
    <property type="match status" value="1"/>
</dbReference>
<dbReference type="GO" id="GO:0005524">
    <property type="term" value="F:ATP binding"/>
    <property type="evidence" value="ECO:0007669"/>
    <property type="project" value="UniProtKB-UniRule"/>
</dbReference>
<dbReference type="PROSITE" id="PS00411">
    <property type="entry name" value="KINESIN_MOTOR_1"/>
    <property type="match status" value="1"/>
</dbReference>
<feature type="binding site" evidence="9">
    <location>
        <begin position="91"/>
        <end position="98"/>
    </location>
    <ligand>
        <name>ATP</name>
        <dbReference type="ChEBI" id="CHEBI:30616"/>
    </ligand>
</feature>
<dbReference type="GO" id="GO:0007018">
    <property type="term" value="P:microtubule-based movement"/>
    <property type="evidence" value="ECO:0007669"/>
    <property type="project" value="InterPro"/>
</dbReference>